<accession>A0A1T5KJF3</accession>
<dbReference type="OrthoDB" id="5123323at2"/>
<protein>
    <submittedName>
        <fullName evidence="2">Siderophore-interacting protein</fullName>
    </submittedName>
</protein>
<dbReference type="Pfam" id="PF04954">
    <property type="entry name" value="SIP"/>
    <property type="match status" value="1"/>
</dbReference>
<keyword evidence="3" id="KW-1185">Reference proteome</keyword>
<organism evidence="2 3">
    <name type="scientific">Okibacterium fritillariae</name>
    <dbReference type="NCBI Taxonomy" id="123320"/>
    <lineage>
        <taxon>Bacteria</taxon>
        <taxon>Bacillati</taxon>
        <taxon>Actinomycetota</taxon>
        <taxon>Actinomycetes</taxon>
        <taxon>Micrococcales</taxon>
        <taxon>Microbacteriaceae</taxon>
        <taxon>Okibacterium</taxon>
    </lineage>
</organism>
<dbReference type="EMBL" id="FUZP01000002">
    <property type="protein sequence ID" value="SKC63585.1"/>
    <property type="molecule type" value="Genomic_DNA"/>
</dbReference>
<reference evidence="2 3" key="1">
    <citation type="submission" date="2017-02" db="EMBL/GenBank/DDBJ databases">
        <authorList>
            <person name="Peterson S.W."/>
        </authorList>
    </citation>
    <scope>NUCLEOTIDE SEQUENCE [LARGE SCALE GENOMIC DNA]</scope>
    <source>
        <strain evidence="2 3">VKM Ac-2059</strain>
    </source>
</reference>
<dbReference type="RefSeq" id="WP_079728331.1">
    <property type="nucleotide sequence ID" value="NZ_FUZP01000002.1"/>
</dbReference>
<gene>
    <name evidence="2" type="ORF">SAMN06309945_2291</name>
</gene>
<dbReference type="InterPro" id="IPR039261">
    <property type="entry name" value="FNR_nucleotide-bd"/>
</dbReference>
<evidence type="ECO:0000313" key="3">
    <source>
        <dbReference type="Proteomes" id="UP000190857"/>
    </source>
</evidence>
<sequence>MTNDSVLPEHADNGSFAHLGHGAHGGRHRTRVQYLLAGDETVLAEMQALAATLPLCATGRIFVEVASEADVFELSAPPRMTVTWLARSSRRGSAGSGRACARGEAVSRAARAWASEMLCDDPESAHIWLGGDERGVAETYRHLTVGLDILPDHIHGAARA</sequence>
<name>A0A1T5KJF3_9MICO</name>
<evidence type="ECO:0000259" key="1">
    <source>
        <dbReference type="Pfam" id="PF04954"/>
    </source>
</evidence>
<dbReference type="AlphaFoldDB" id="A0A1T5KJF3"/>
<feature type="domain" description="SIP-like Rossmann fold" evidence="1">
    <location>
        <begin position="33"/>
        <end position="149"/>
    </location>
</feature>
<dbReference type="InterPro" id="IPR007037">
    <property type="entry name" value="SIP_rossman_dom"/>
</dbReference>
<proteinExistence type="predicted"/>
<dbReference type="STRING" id="123320.SAMN06309945_2291"/>
<evidence type="ECO:0000313" key="2">
    <source>
        <dbReference type="EMBL" id="SKC63585.1"/>
    </source>
</evidence>
<dbReference type="Gene3D" id="3.40.50.80">
    <property type="entry name" value="Nucleotide-binding domain of ferredoxin-NADP reductase (FNR) module"/>
    <property type="match status" value="1"/>
</dbReference>
<dbReference type="Proteomes" id="UP000190857">
    <property type="component" value="Unassembled WGS sequence"/>
</dbReference>